<dbReference type="AlphaFoldDB" id="A0A7X5QTA6"/>
<dbReference type="RefSeq" id="WP_166698802.1">
    <property type="nucleotide sequence ID" value="NZ_JAAQTL010000001.1"/>
</dbReference>
<proteinExistence type="predicted"/>
<dbReference type="SUPFAM" id="SSF56399">
    <property type="entry name" value="ADP-ribosylation"/>
    <property type="match status" value="1"/>
</dbReference>
<accession>A0A7X5QTA6</accession>
<evidence type="ECO:0000313" key="2">
    <source>
        <dbReference type="Proteomes" id="UP000518878"/>
    </source>
</evidence>
<name>A0A7X5QTA6_9GAMM</name>
<reference evidence="1 2" key="1">
    <citation type="journal article" date="2006" name="Int. J. Syst. Evol. Microbiol.">
        <title>Dyella yeojuensis sp. nov., isolated from greenhouse soil in Korea.</title>
        <authorList>
            <person name="Kim B.Y."/>
            <person name="Weon H.Y."/>
            <person name="Lee K.H."/>
            <person name="Seok S.J."/>
            <person name="Kwon S.W."/>
            <person name="Go S.J."/>
            <person name="Stackebrandt E."/>
        </authorList>
    </citation>
    <scope>NUCLEOTIDE SEQUENCE [LARGE SCALE GENOMIC DNA]</scope>
    <source>
        <strain evidence="1 2">DSM 17673</strain>
    </source>
</reference>
<sequence>MNNGHLLVAYHGCDISVRDALVTGELPHLDFSQNRYDWLGPGVYFFEGDMHRAMRFAEASRDNPEKMYTARPIVQAAVVGAVLSVHRWLDMTTQEGLLEFSEAYPLMIRSMTAGHVELPENQPTSPDDTDVLLRQLDNAVFKFIHDVRLDHGAPDYQAVRGAFRQGEELAPNSGFHAQTHVQLALRDPDCVLGWFLVPGDRLLSSRELSQAKARVERAVRGRKPRVHVS</sequence>
<dbReference type="EMBL" id="JAAQTL010000001">
    <property type="protein sequence ID" value="NID15025.1"/>
    <property type="molecule type" value="Genomic_DNA"/>
</dbReference>
<organism evidence="1 2">
    <name type="scientific">Luteibacter yeojuensis</name>
    <dbReference type="NCBI Taxonomy" id="345309"/>
    <lineage>
        <taxon>Bacteria</taxon>
        <taxon>Pseudomonadati</taxon>
        <taxon>Pseudomonadota</taxon>
        <taxon>Gammaproteobacteria</taxon>
        <taxon>Lysobacterales</taxon>
        <taxon>Rhodanobacteraceae</taxon>
        <taxon>Luteibacter</taxon>
    </lineage>
</organism>
<protein>
    <submittedName>
        <fullName evidence="1">Uncharacterized protein</fullName>
    </submittedName>
</protein>
<gene>
    <name evidence="1" type="ORF">HBF32_06025</name>
</gene>
<comment type="caution">
    <text evidence="1">The sequence shown here is derived from an EMBL/GenBank/DDBJ whole genome shotgun (WGS) entry which is preliminary data.</text>
</comment>
<keyword evidence="2" id="KW-1185">Reference proteome</keyword>
<dbReference type="Proteomes" id="UP000518878">
    <property type="component" value="Unassembled WGS sequence"/>
</dbReference>
<evidence type="ECO:0000313" key="1">
    <source>
        <dbReference type="EMBL" id="NID15025.1"/>
    </source>
</evidence>